<dbReference type="OrthoDB" id="7068576at2"/>
<proteinExistence type="predicted"/>
<organism evidence="1 2">
    <name type="scientific">Photobacterium halotolerans</name>
    <dbReference type="NCBI Taxonomy" id="265726"/>
    <lineage>
        <taxon>Bacteria</taxon>
        <taxon>Pseudomonadati</taxon>
        <taxon>Pseudomonadota</taxon>
        <taxon>Gammaproteobacteria</taxon>
        <taxon>Vibrionales</taxon>
        <taxon>Vibrionaceae</taxon>
        <taxon>Photobacterium</taxon>
    </lineage>
</organism>
<protein>
    <submittedName>
        <fullName evidence="1">Uncharacterized protein</fullName>
    </submittedName>
</protein>
<name>A0A0F5VAG3_9GAMM</name>
<evidence type="ECO:0000313" key="2">
    <source>
        <dbReference type="Proteomes" id="UP000033633"/>
    </source>
</evidence>
<accession>A0A0F5VAG3</accession>
<dbReference type="Proteomes" id="UP000033633">
    <property type="component" value="Unassembled WGS sequence"/>
</dbReference>
<dbReference type="AlphaFoldDB" id="A0A0F5VAG3"/>
<keyword evidence="2" id="KW-1185">Reference proteome</keyword>
<dbReference type="EMBL" id="JWYV01000013">
    <property type="protein sequence ID" value="KKC99103.1"/>
    <property type="molecule type" value="Genomic_DNA"/>
</dbReference>
<evidence type="ECO:0000313" key="1">
    <source>
        <dbReference type="EMBL" id="KKC99103.1"/>
    </source>
</evidence>
<gene>
    <name evidence="1" type="ORF">KY46_14790</name>
</gene>
<reference evidence="1 2" key="1">
    <citation type="submission" date="2014-12" db="EMBL/GenBank/DDBJ databases">
        <title>Mercury Reductase activity and rhizosphere competence traits in the genome of root associated Photobacterium halotolerans MELD1.</title>
        <authorList>
            <person name="Mathew D.C."/>
            <person name="Huang C.-C."/>
        </authorList>
    </citation>
    <scope>NUCLEOTIDE SEQUENCE [LARGE SCALE GENOMIC DNA]</scope>
    <source>
        <strain evidence="1 2">MELD1</strain>
    </source>
</reference>
<dbReference type="RefSeq" id="WP_046221410.1">
    <property type="nucleotide sequence ID" value="NZ_JWYV01000013.1"/>
</dbReference>
<comment type="caution">
    <text evidence="1">The sequence shown here is derived from an EMBL/GenBank/DDBJ whole genome shotgun (WGS) entry which is preliminary data.</text>
</comment>
<sequence length="119" mass="13732">MKETWRLPDLHDWEISTIHVDPYLRIVDISLREPNQGQAMMCHLSGVKQYHGSGMMLQNVILDACIFSEETPSDDLNYCKKKLGISVIDIDCFILYIEPSVGMEIICYFQTLEINFNNS</sequence>
<dbReference type="PATRIC" id="fig|265726.11.peg.1207"/>